<dbReference type="SUPFAM" id="SSF48452">
    <property type="entry name" value="TPR-like"/>
    <property type="match status" value="1"/>
</dbReference>
<protein>
    <submittedName>
        <fullName evidence="2">OLC1v1027055C1</fullName>
    </submittedName>
</protein>
<dbReference type="AlphaFoldDB" id="A0AAV1C8J1"/>
<dbReference type="InterPro" id="IPR019734">
    <property type="entry name" value="TPR_rpt"/>
</dbReference>
<dbReference type="InterPro" id="IPR011990">
    <property type="entry name" value="TPR-like_helical_dom_sf"/>
</dbReference>
<name>A0AAV1C8J1_OLDCO</name>
<dbReference type="Gene3D" id="1.25.40.10">
    <property type="entry name" value="Tetratricopeptide repeat domain"/>
    <property type="match status" value="2"/>
</dbReference>
<evidence type="ECO:0000259" key="1">
    <source>
        <dbReference type="PROSITE" id="PS50280"/>
    </source>
</evidence>
<evidence type="ECO:0000313" key="3">
    <source>
        <dbReference type="Proteomes" id="UP001161247"/>
    </source>
</evidence>
<dbReference type="PANTHER" id="PTHR47337:SF1">
    <property type="entry name" value="TETRATRICOPEPTIDE REPEAT (TPR)-LIKE SUPERFAMILY PROTEIN"/>
    <property type="match status" value="1"/>
</dbReference>
<proteinExistence type="predicted"/>
<dbReference type="Pfam" id="PF00856">
    <property type="entry name" value="SET"/>
    <property type="match status" value="1"/>
</dbReference>
<accession>A0AAV1C8J1</accession>
<dbReference type="InterPro" id="IPR046341">
    <property type="entry name" value="SET_dom_sf"/>
</dbReference>
<dbReference type="EMBL" id="OX459118">
    <property type="protein sequence ID" value="CAI9091934.1"/>
    <property type="molecule type" value="Genomic_DNA"/>
</dbReference>
<sequence>MEKLKAAVPETLKRRIAESSPDDLPSTSSDLLRFFHRLPLFHQVLGDLTGLERGLCRKNERDALETKLKGNDCFSRGDFSEAVKLYTKALRFAPIAVDGVVKDVVPVLYVNRAFALYKMGLLAESVRDCSRALSIFPGYAKAWFRRGKSNASLGYHLDARRDFTVSLKLEVSSNGKRLIENEMKMVANLYKQKNYPPQRYEGCRLEICDEPLQVELQCVSKITKGRGMITVAEIPEASLIHKEDPYAAIVLKHFRETHCHFCFNELPMDPVACSSCCIPLYCSHLCQVQAGGEHLLPTARDLPIDNLPEDLNNYISNVISVQISRPQVKKFIEHVHECQGVHWPAVLPSDVVLAGRVLAKCIEQQRHSGLKFSLLGIWDLCHNYAQLPPDDKFEFHIYSIILMNCLQDSYGAELPINENTNSQLILLLSQIRVNSMAIVRVASFDLMGSFNQQPELSLAAGASTAAVKQIRVGQAVYAAGSLFNHSCQPNIHAYFISRTLYVRATEYIASGCDLELSYGAQVGQWNCKDRKQFLEDRYSFTCECRGCSKLNLSDLVLDAYRCDKTDCLGVVLDIDVAKYENQKLCFFNLDPKSHVLNTLDQVDKCDIDDIRMVASKVYGNSCSVEPGYCLNCNTKRDLEASRAAVREAEIHLRGLQDAISSNAIPNNSLLETWRYVEPLTKIFHPFNKRVAEVEDTLAQASCLVGELQSAMDHCQKSIEILEKLYGSNHIAVGNELLKLVSIQLALRDATAADSLNLATAIFARYYGSHASLVFPLLQHLKEGVCQTQ</sequence>
<dbReference type="PROSITE" id="PS50280">
    <property type="entry name" value="SET"/>
    <property type="match status" value="1"/>
</dbReference>
<dbReference type="PANTHER" id="PTHR47337">
    <property type="entry name" value="TETRATRICOPEPTIDE REPEAT (TPR)-LIKE SUPERFAMILY PROTEIN"/>
    <property type="match status" value="1"/>
</dbReference>
<organism evidence="2 3">
    <name type="scientific">Oldenlandia corymbosa var. corymbosa</name>
    <dbReference type="NCBI Taxonomy" id="529605"/>
    <lineage>
        <taxon>Eukaryota</taxon>
        <taxon>Viridiplantae</taxon>
        <taxon>Streptophyta</taxon>
        <taxon>Embryophyta</taxon>
        <taxon>Tracheophyta</taxon>
        <taxon>Spermatophyta</taxon>
        <taxon>Magnoliopsida</taxon>
        <taxon>eudicotyledons</taxon>
        <taxon>Gunneridae</taxon>
        <taxon>Pentapetalae</taxon>
        <taxon>asterids</taxon>
        <taxon>lamiids</taxon>
        <taxon>Gentianales</taxon>
        <taxon>Rubiaceae</taxon>
        <taxon>Rubioideae</taxon>
        <taxon>Spermacoceae</taxon>
        <taxon>Hedyotis-Oldenlandia complex</taxon>
        <taxon>Oldenlandia</taxon>
    </lineage>
</organism>
<dbReference type="Proteomes" id="UP001161247">
    <property type="component" value="Chromosome 1"/>
</dbReference>
<gene>
    <name evidence="2" type="ORF">OLC1_LOCUS3733</name>
</gene>
<dbReference type="SMART" id="SM00028">
    <property type="entry name" value="TPR"/>
    <property type="match status" value="4"/>
</dbReference>
<dbReference type="Pfam" id="PF13374">
    <property type="entry name" value="TPR_10"/>
    <property type="match status" value="1"/>
</dbReference>
<dbReference type="SUPFAM" id="SSF82199">
    <property type="entry name" value="SET domain"/>
    <property type="match status" value="1"/>
</dbReference>
<evidence type="ECO:0000313" key="2">
    <source>
        <dbReference type="EMBL" id="CAI9091934.1"/>
    </source>
</evidence>
<keyword evidence="3" id="KW-1185">Reference proteome</keyword>
<dbReference type="Gene3D" id="2.170.270.10">
    <property type="entry name" value="SET domain"/>
    <property type="match status" value="1"/>
</dbReference>
<feature type="domain" description="SET" evidence="1">
    <location>
        <begin position="203"/>
        <end position="519"/>
    </location>
</feature>
<dbReference type="InterPro" id="IPR001214">
    <property type="entry name" value="SET_dom"/>
</dbReference>
<reference evidence="2" key="1">
    <citation type="submission" date="2023-03" db="EMBL/GenBank/DDBJ databases">
        <authorList>
            <person name="Julca I."/>
        </authorList>
    </citation>
    <scope>NUCLEOTIDE SEQUENCE</scope>
</reference>